<dbReference type="PANTHER" id="PTHR33463:SF96">
    <property type="entry name" value="LEUCINE-RICH REPEAT DOMAIN, L DOMAIN-LIKE PROTEIN-RELATED"/>
    <property type="match status" value="1"/>
</dbReference>
<keyword evidence="5" id="KW-0067">ATP-binding</keyword>
<dbReference type="Gene3D" id="1.10.10.10">
    <property type="entry name" value="Winged helix-like DNA-binding domain superfamily/Winged helix DNA-binding domain"/>
    <property type="match status" value="1"/>
</dbReference>
<evidence type="ECO:0000256" key="5">
    <source>
        <dbReference type="ARBA" id="ARBA00022840"/>
    </source>
</evidence>
<keyword evidence="9" id="KW-1185">Reference proteome</keyword>
<accession>A0A9K3H216</accession>
<keyword evidence="4" id="KW-0611">Plant defense</keyword>
<feature type="domain" description="Disease resistance protein At4g27190-like leucine-rich repeats" evidence="7">
    <location>
        <begin position="1339"/>
        <end position="1441"/>
    </location>
</feature>
<name>A0A9K3H216_HELAN</name>
<dbReference type="Pfam" id="PF23247">
    <property type="entry name" value="LRR_RPS2"/>
    <property type="match status" value="5"/>
</dbReference>
<keyword evidence="2" id="KW-0433">Leucine-rich repeat</keyword>
<dbReference type="InterPro" id="IPR027417">
    <property type="entry name" value="P-loop_NTPase"/>
</dbReference>
<comment type="similarity">
    <text evidence="1">Belongs to the disease resistance NB-LRR family.</text>
</comment>
<evidence type="ECO:0000313" key="8">
    <source>
        <dbReference type="EMBL" id="KAF5764425.1"/>
    </source>
</evidence>
<dbReference type="Gene3D" id="1.10.8.430">
    <property type="entry name" value="Helical domain of apoptotic protease-activating factors"/>
    <property type="match status" value="1"/>
</dbReference>
<evidence type="ECO:0000313" key="9">
    <source>
        <dbReference type="Proteomes" id="UP000215914"/>
    </source>
</evidence>
<dbReference type="InterPro" id="IPR050905">
    <property type="entry name" value="Plant_NBS-LRR"/>
</dbReference>
<keyword evidence="3" id="KW-0677">Repeat</keyword>
<dbReference type="GO" id="GO:0016787">
    <property type="term" value="F:hydrolase activity"/>
    <property type="evidence" value="ECO:0007669"/>
    <property type="project" value="UniProtKB-KW"/>
</dbReference>
<feature type="domain" description="Disease resistance protein At4g27190-like leucine-rich repeats" evidence="7">
    <location>
        <begin position="758"/>
        <end position="875"/>
    </location>
</feature>
<dbReference type="Gene3D" id="3.40.50.300">
    <property type="entry name" value="P-loop containing nucleotide triphosphate hydrolases"/>
    <property type="match status" value="1"/>
</dbReference>
<reference evidence="8" key="1">
    <citation type="journal article" date="2017" name="Nature">
        <title>The sunflower genome provides insights into oil metabolism, flowering and Asterid evolution.</title>
        <authorList>
            <person name="Badouin H."/>
            <person name="Gouzy J."/>
            <person name="Grassa C.J."/>
            <person name="Murat F."/>
            <person name="Staton S.E."/>
            <person name="Cottret L."/>
            <person name="Lelandais-Briere C."/>
            <person name="Owens G.L."/>
            <person name="Carrere S."/>
            <person name="Mayjonade B."/>
            <person name="Legrand L."/>
            <person name="Gill N."/>
            <person name="Kane N.C."/>
            <person name="Bowers J.E."/>
            <person name="Hubner S."/>
            <person name="Bellec A."/>
            <person name="Berard A."/>
            <person name="Berges H."/>
            <person name="Blanchet N."/>
            <person name="Boniface M.C."/>
            <person name="Brunel D."/>
            <person name="Catrice O."/>
            <person name="Chaidir N."/>
            <person name="Claudel C."/>
            <person name="Donnadieu C."/>
            <person name="Faraut T."/>
            <person name="Fievet G."/>
            <person name="Helmstetter N."/>
            <person name="King M."/>
            <person name="Knapp S.J."/>
            <person name="Lai Z."/>
            <person name="Le Paslier M.C."/>
            <person name="Lippi Y."/>
            <person name="Lorenzon L."/>
            <person name="Mandel J.R."/>
            <person name="Marage G."/>
            <person name="Marchand G."/>
            <person name="Marquand E."/>
            <person name="Bret-Mestries E."/>
            <person name="Morien E."/>
            <person name="Nambeesan S."/>
            <person name="Nguyen T."/>
            <person name="Pegot-Espagnet P."/>
            <person name="Pouilly N."/>
            <person name="Raftis F."/>
            <person name="Sallet E."/>
            <person name="Schiex T."/>
            <person name="Thomas J."/>
            <person name="Vandecasteele C."/>
            <person name="Vares D."/>
            <person name="Vear F."/>
            <person name="Vautrin S."/>
            <person name="Crespi M."/>
            <person name="Mangin B."/>
            <person name="Burke J.M."/>
            <person name="Salse J."/>
            <person name="Munos S."/>
            <person name="Vincourt P."/>
            <person name="Rieseberg L.H."/>
            <person name="Langlade N.B."/>
        </authorList>
    </citation>
    <scope>NUCLEOTIDE SEQUENCE</scope>
    <source>
        <tissue evidence="8">Leaves</tissue>
    </source>
</reference>
<evidence type="ECO:0000259" key="7">
    <source>
        <dbReference type="Pfam" id="PF23247"/>
    </source>
</evidence>
<evidence type="ECO:0000256" key="2">
    <source>
        <dbReference type="ARBA" id="ARBA00022614"/>
    </source>
</evidence>
<dbReference type="Gene3D" id="3.80.10.10">
    <property type="entry name" value="Ribonuclease Inhibitor"/>
    <property type="match status" value="4"/>
</dbReference>
<dbReference type="Pfam" id="PF00931">
    <property type="entry name" value="NB-ARC"/>
    <property type="match status" value="1"/>
</dbReference>
<dbReference type="SUPFAM" id="SSF52047">
    <property type="entry name" value="RNI-like"/>
    <property type="match status" value="1"/>
</dbReference>
<dbReference type="SUPFAM" id="SSF52058">
    <property type="entry name" value="L domain-like"/>
    <property type="match status" value="2"/>
</dbReference>
<reference evidence="8" key="2">
    <citation type="submission" date="2020-06" db="EMBL/GenBank/DDBJ databases">
        <title>Helianthus annuus Genome sequencing and assembly Release 2.</title>
        <authorList>
            <person name="Gouzy J."/>
            <person name="Langlade N."/>
            <person name="Munos S."/>
        </authorList>
    </citation>
    <scope>NUCLEOTIDE SEQUENCE</scope>
    <source>
        <tissue evidence="8">Leaves</tissue>
    </source>
</reference>
<dbReference type="OrthoDB" id="3794806at2759"/>
<protein>
    <submittedName>
        <fullName evidence="8">P-loop containing nucleoside triphosphate hydrolase, leucine-rich repeat domain superfamily</fullName>
    </submittedName>
</protein>
<evidence type="ECO:0000256" key="3">
    <source>
        <dbReference type="ARBA" id="ARBA00022737"/>
    </source>
</evidence>
<keyword evidence="5" id="KW-0547">Nucleotide-binding</keyword>
<dbReference type="InterPro" id="IPR002182">
    <property type="entry name" value="NB-ARC"/>
</dbReference>
<dbReference type="Gramene" id="mRNA:HanXRQr2_Chr15g0691901">
    <property type="protein sequence ID" value="mRNA:HanXRQr2_Chr15g0691901"/>
    <property type="gene ID" value="HanXRQr2_Chr15g0691901"/>
</dbReference>
<dbReference type="SUPFAM" id="SSF52540">
    <property type="entry name" value="P-loop containing nucleoside triphosphate hydrolases"/>
    <property type="match status" value="1"/>
</dbReference>
<comment type="caution">
    <text evidence="8">The sequence shown here is derived from an EMBL/GenBank/DDBJ whole genome shotgun (WGS) entry which is preliminary data.</text>
</comment>
<feature type="domain" description="Disease resistance protein At4g27190-like leucine-rich repeats" evidence="7">
    <location>
        <begin position="1140"/>
        <end position="1238"/>
    </location>
</feature>
<dbReference type="EMBL" id="MNCJ02000330">
    <property type="protein sequence ID" value="KAF5764425.1"/>
    <property type="molecule type" value="Genomic_DNA"/>
</dbReference>
<dbReference type="GO" id="GO:0043531">
    <property type="term" value="F:ADP binding"/>
    <property type="evidence" value="ECO:0007669"/>
    <property type="project" value="InterPro"/>
</dbReference>
<keyword evidence="8" id="KW-0378">Hydrolase</keyword>
<evidence type="ECO:0000256" key="4">
    <source>
        <dbReference type="ARBA" id="ARBA00022821"/>
    </source>
</evidence>
<feature type="domain" description="Disease resistance protein At4g27190-like leucine-rich repeats" evidence="7">
    <location>
        <begin position="892"/>
        <end position="1044"/>
    </location>
</feature>
<dbReference type="InterPro" id="IPR057135">
    <property type="entry name" value="At4g27190-like_LRR"/>
</dbReference>
<dbReference type="InterPro" id="IPR042197">
    <property type="entry name" value="Apaf_helical"/>
</dbReference>
<sequence>MDAIINSIVTPVVESLMVPVKKHLGFLVSSTKHVKAMKEELDQLNVTEQDIQEKKTTADANYHVVSRLVSPWFEDVQKMKEKAQSIPTAGIGCFNVAKRYKAGKQSCIIVQQTKALKERASEISWTNEQKSLAKVPSTSAPVPHGTQTTTFESRDSVFNAALQSLQSNDESQKMIALCGMGGVGKTTMMEQLKKAVEDSKMFDWVVKVVLGESTDPFVLQQAVAEYIHQDLSEKTIVARAELLRKKFEGMSQNGQKKILVLMDDIWKEVDLKDVGLTSPLPNGFKLLFTSRFEPICTRMGGRPSSIFRVGVLHEEEAKTLFFEIVRPTPSDGDDDDEELQKIGENIVKKCGGLPIALKTIANSLNGNIKEAWKKVLKRLEKADLKDLESITYKIFEISYENLKEGDDKAIFLLSALFPDDFNIRTEDLFRLGWGLGFLTDGKTLGEARSDMKICVNNLLRANLLTKSDRMGCVKMHDLVRAFVLNRISEVKQASIVNIDNIPEQYANETYERILLKCTGMTEFPSDFNYPNLSLLMLMDGDEVFKFPEDIYKRMEKLEVLSYEDMHIPLLPQTSEHSTKLRTLCLRSCSFINDDVSFLGSLSNLETLSFVDCGIRWLPSTIGKLRKLKLLDLTGCVNLRIDDGVFQDLHSLEELYMRRAYYGSPIRFTDGNCDELEKLSHRLFALELEFFDGGPQPRNMSFKNLERFRISIGCKLVELKDAEKYSFKNTIVLSGDCHELIECKINVLFEKTEELYLKVNEMNNLEDVSVPSSFSNLRVLDVCNCEDLKYLFTVDVANGLKELERLTISECHGMRTLVAENSRVGVIRFRKLIFLSLSDLPEMVSLWDNVIELPEMVQLKLHNLPNFTSIYPESHNTAEVQSLLNKKVVTSKLNKLDISSMENLKQIWPCQVSSIQKNNASMLKLIKVKECCNLINIFPSNPLPLVSNLEELEVSECGSVEMLFNMDFESLHEVGEYGSSALRRIKVDELGKLKEVWRMKGVNDSNIHINCFKGVESIEITECKSFTNIFTPATTNFDLGALTNYVTDNTGEEIKGEISEMDDDIPNVTYPSYLLHNFHHLQHLKIGNDKRVEEVVFEMDSQQPLLPPYLQTICLRKLNKMSRVWKCNWNRFLIRHHPPLQFPFQNLTDITLILCPKIKYLFSPLMSKYLSNLKHVCLEFCDGIEEVISRRDDENEENTIYTSSHQNTTLFPCLDTLKLNWLPHLKCVDDGGKRGNISSNAFHDQSQSAQVTSSYWSLCQYPTKIFIADCDALSSLIPWYAAGQMNRLQELVIDGCERLMDVFESESSANNVEDGSAHGGAGITLIRPTLRNTIIVAAPQLSNLKTVCIDECDLLPYIFTFNTLESLKQLKELRVTDCKAIQVIVKEDNTGKSSKGVVFPRLETLKLTGLPNLKGFFLGMNDFRWPSLDNVVIDECPQLMMLTSGQSTTPKLKYIRTWFGKCSLERDLHGVVNQNTFPNSSSELTISEGILCSIHNLIEINIEYKDLGTTIVPSNALLQLEKLQQITMNTCHGLEEVFEVVAVEGSGSSESKTVVPIPNLTHVKLDTVYELKYLWKSNHWMVLEFPNLTTLSIGSCHELEHVFTCSMVGSLVQLKELSIRFCLKIKVIVKDEEEEECDAKVNEIILPRLNSLKLQHLESLKGFCLGKRAFLFPRLETLQINKCPAITVFTKGHVSTPQLKVTDTTFWMWNVKPDLNSFIKTKQGEGYKF</sequence>
<evidence type="ECO:0000259" key="6">
    <source>
        <dbReference type="Pfam" id="PF00931"/>
    </source>
</evidence>
<dbReference type="Proteomes" id="UP000215914">
    <property type="component" value="Unassembled WGS sequence"/>
</dbReference>
<dbReference type="PANTHER" id="PTHR33463">
    <property type="entry name" value="NB-ARC DOMAIN-CONTAINING PROTEIN-RELATED"/>
    <property type="match status" value="1"/>
</dbReference>
<dbReference type="GO" id="GO:0006952">
    <property type="term" value="P:defense response"/>
    <property type="evidence" value="ECO:0007669"/>
    <property type="project" value="UniProtKB-KW"/>
</dbReference>
<gene>
    <name evidence="8" type="ORF">HanXRQr2_Chr15g0691901</name>
</gene>
<organism evidence="8 9">
    <name type="scientific">Helianthus annuus</name>
    <name type="common">Common sunflower</name>
    <dbReference type="NCBI Taxonomy" id="4232"/>
    <lineage>
        <taxon>Eukaryota</taxon>
        <taxon>Viridiplantae</taxon>
        <taxon>Streptophyta</taxon>
        <taxon>Embryophyta</taxon>
        <taxon>Tracheophyta</taxon>
        <taxon>Spermatophyta</taxon>
        <taxon>Magnoliopsida</taxon>
        <taxon>eudicotyledons</taxon>
        <taxon>Gunneridae</taxon>
        <taxon>Pentapetalae</taxon>
        <taxon>asterids</taxon>
        <taxon>campanulids</taxon>
        <taxon>Asterales</taxon>
        <taxon>Asteraceae</taxon>
        <taxon>Asteroideae</taxon>
        <taxon>Heliantheae alliance</taxon>
        <taxon>Heliantheae</taxon>
        <taxon>Helianthus</taxon>
    </lineage>
</organism>
<feature type="domain" description="Disease resistance protein At4g27190-like leucine-rich repeats" evidence="7">
    <location>
        <begin position="1492"/>
        <end position="1621"/>
    </location>
</feature>
<feature type="domain" description="NB-ARC" evidence="6">
    <location>
        <begin position="158"/>
        <end position="328"/>
    </location>
</feature>
<dbReference type="InterPro" id="IPR036388">
    <property type="entry name" value="WH-like_DNA-bd_sf"/>
</dbReference>
<dbReference type="InterPro" id="IPR032675">
    <property type="entry name" value="LRR_dom_sf"/>
</dbReference>
<dbReference type="GO" id="GO:0005524">
    <property type="term" value="F:ATP binding"/>
    <property type="evidence" value="ECO:0007669"/>
    <property type="project" value="UniProtKB-KW"/>
</dbReference>
<evidence type="ECO:0000256" key="1">
    <source>
        <dbReference type="ARBA" id="ARBA00008894"/>
    </source>
</evidence>
<dbReference type="PRINTS" id="PR00364">
    <property type="entry name" value="DISEASERSIST"/>
</dbReference>
<proteinExistence type="inferred from homology"/>